<dbReference type="InterPro" id="IPR020846">
    <property type="entry name" value="MFS_dom"/>
</dbReference>
<sequence>MSKETEDTKKPRHPFFRTPKKTRMDLLICLGCVFADFLGDNLLSPSYDSFISEKGPANLEFGMATSLITLAFILGRALSGSILGSISDFVGRWNIIVLCTFLTSVGFLLQALAWDYWSLIGFRLFTGLVGGTRPVVSVYISDWVKAPDMLTFWMSLMPVASSLASFVGPLLGGIVVQADASEPLNSAYVGFVLNFAGFLLVFFYADKSPRDISENLSPSKL</sequence>
<dbReference type="InterPro" id="IPR011701">
    <property type="entry name" value="MFS"/>
</dbReference>
<dbReference type="Gene3D" id="1.20.1250.20">
    <property type="entry name" value="MFS general substrate transporter like domains"/>
    <property type="match status" value="1"/>
</dbReference>
<comment type="caution">
    <text evidence="8">The sequence shown here is derived from an EMBL/GenBank/DDBJ whole genome shotgun (WGS) entry which is preliminary data.</text>
</comment>
<evidence type="ECO:0000256" key="2">
    <source>
        <dbReference type="ARBA" id="ARBA00022448"/>
    </source>
</evidence>
<dbReference type="AlphaFoldDB" id="A0A7J6UGA7"/>
<evidence type="ECO:0000313" key="8">
    <source>
        <dbReference type="EMBL" id="KAF4756274.1"/>
    </source>
</evidence>
<dbReference type="PROSITE" id="PS50850">
    <property type="entry name" value="MFS"/>
    <property type="match status" value="1"/>
</dbReference>
<protein>
    <recommendedName>
        <fullName evidence="7">Major facilitator superfamily (MFS) profile domain-containing protein</fullName>
    </recommendedName>
</protein>
<dbReference type="GO" id="GO:0016020">
    <property type="term" value="C:membrane"/>
    <property type="evidence" value="ECO:0007669"/>
    <property type="project" value="UniProtKB-SubCell"/>
</dbReference>
<reference evidence="8 9" key="1">
    <citation type="submission" date="2020-04" db="EMBL/GenBank/DDBJ databases">
        <title>Perkinsus olseni comparative genomics.</title>
        <authorList>
            <person name="Bogema D.R."/>
        </authorList>
    </citation>
    <scope>NUCLEOTIDE SEQUENCE [LARGE SCALE GENOMIC DNA]</scope>
    <source>
        <strain evidence="8 9">ATCC PRA-207</strain>
    </source>
</reference>
<evidence type="ECO:0000256" key="3">
    <source>
        <dbReference type="ARBA" id="ARBA00022692"/>
    </source>
</evidence>
<organism evidence="8 9">
    <name type="scientific">Perkinsus olseni</name>
    <name type="common">Perkinsus atlanticus</name>
    <dbReference type="NCBI Taxonomy" id="32597"/>
    <lineage>
        <taxon>Eukaryota</taxon>
        <taxon>Sar</taxon>
        <taxon>Alveolata</taxon>
        <taxon>Perkinsozoa</taxon>
        <taxon>Perkinsea</taxon>
        <taxon>Perkinsida</taxon>
        <taxon>Perkinsidae</taxon>
        <taxon>Perkinsus</taxon>
    </lineage>
</organism>
<feature type="transmembrane region" description="Helical" evidence="6">
    <location>
        <begin position="63"/>
        <end position="83"/>
    </location>
</feature>
<evidence type="ECO:0000313" key="9">
    <source>
        <dbReference type="Proteomes" id="UP000553632"/>
    </source>
</evidence>
<dbReference type="Proteomes" id="UP000553632">
    <property type="component" value="Unassembled WGS sequence"/>
</dbReference>
<dbReference type="InterPro" id="IPR036259">
    <property type="entry name" value="MFS_trans_sf"/>
</dbReference>
<feature type="non-terminal residue" evidence="8">
    <location>
        <position position="221"/>
    </location>
</feature>
<evidence type="ECO:0000256" key="6">
    <source>
        <dbReference type="SAM" id="Phobius"/>
    </source>
</evidence>
<proteinExistence type="predicted"/>
<dbReference type="Pfam" id="PF07690">
    <property type="entry name" value="MFS_1"/>
    <property type="match status" value="1"/>
</dbReference>
<feature type="transmembrane region" description="Helical" evidence="6">
    <location>
        <begin position="187"/>
        <end position="205"/>
    </location>
</feature>
<dbReference type="PANTHER" id="PTHR23504:SF15">
    <property type="entry name" value="MAJOR FACILITATOR SUPERFAMILY (MFS) PROFILE DOMAIN-CONTAINING PROTEIN"/>
    <property type="match status" value="1"/>
</dbReference>
<evidence type="ECO:0000256" key="1">
    <source>
        <dbReference type="ARBA" id="ARBA00004141"/>
    </source>
</evidence>
<evidence type="ECO:0000259" key="7">
    <source>
        <dbReference type="PROSITE" id="PS50850"/>
    </source>
</evidence>
<dbReference type="GO" id="GO:0022857">
    <property type="term" value="F:transmembrane transporter activity"/>
    <property type="evidence" value="ECO:0007669"/>
    <property type="project" value="InterPro"/>
</dbReference>
<keyword evidence="4 6" id="KW-1133">Transmembrane helix</keyword>
<keyword evidence="9" id="KW-1185">Reference proteome</keyword>
<feature type="transmembrane region" description="Helical" evidence="6">
    <location>
        <begin position="120"/>
        <end position="140"/>
    </location>
</feature>
<keyword evidence="2" id="KW-0813">Transport</keyword>
<dbReference type="PANTHER" id="PTHR23504">
    <property type="entry name" value="MAJOR FACILITATOR SUPERFAMILY DOMAIN-CONTAINING PROTEIN 10"/>
    <property type="match status" value="1"/>
</dbReference>
<dbReference type="SUPFAM" id="SSF103473">
    <property type="entry name" value="MFS general substrate transporter"/>
    <property type="match status" value="1"/>
</dbReference>
<feature type="transmembrane region" description="Helical" evidence="6">
    <location>
        <begin position="95"/>
        <end position="114"/>
    </location>
</feature>
<feature type="domain" description="Major facilitator superfamily (MFS) profile" evidence="7">
    <location>
        <begin position="25"/>
        <end position="221"/>
    </location>
</feature>
<feature type="transmembrane region" description="Helical" evidence="6">
    <location>
        <begin position="152"/>
        <end position="175"/>
    </location>
</feature>
<keyword evidence="3 6" id="KW-0812">Transmembrane</keyword>
<evidence type="ECO:0000256" key="4">
    <source>
        <dbReference type="ARBA" id="ARBA00022989"/>
    </source>
</evidence>
<evidence type="ECO:0000256" key="5">
    <source>
        <dbReference type="ARBA" id="ARBA00023136"/>
    </source>
</evidence>
<name>A0A7J6UGA7_PEROL</name>
<keyword evidence="5 6" id="KW-0472">Membrane</keyword>
<gene>
    <name evidence="8" type="ORF">FOZ63_011937</name>
</gene>
<accession>A0A7J6UGA7</accession>
<comment type="subcellular location">
    <subcellularLocation>
        <location evidence="1">Membrane</location>
        <topology evidence="1">Multi-pass membrane protein</topology>
    </subcellularLocation>
</comment>
<dbReference type="EMBL" id="JABANO010003793">
    <property type="protein sequence ID" value="KAF4756274.1"/>
    <property type="molecule type" value="Genomic_DNA"/>
</dbReference>